<dbReference type="Pfam" id="PF01846">
    <property type="entry name" value="FF"/>
    <property type="match status" value="3"/>
</dbReference>
<dbReference type="SMART" id="SM00441">
    <property type="entry name" value="FF"/>
    <property type="match status" value="4"/>
</dbReference>
<dbReference type="InterPro" id="IPR039726">
    <property type="entry name" value="Prp40-like"/>
</dbReference>
<sequence>MTGWNEAKDPEGRTYYYNAKGETTWERPKELEVILDPKLEEIGWKAASTEDGKVYYYNTSTNESTWELPSLPEVSKKSLETNKEDVGSARIDALMNPDEKYNNKSKVLNVIPDSNTQHAEKLFLQMLKDHQVDSTWSFDRIISELSCKDPRYWCVDDDPVWKQTMFEKYLTTRTEDQLLKEHAAVNKFKDAFVAMLKSRTDIYYYTRWQTARRLIANEPIYKHSVVGEKMKKQTFLEYVEQLEQEHKKQFEKTRGQALQELRQYLQSILTDRKSLINWADLEKQYLFTNTRYQANKHFETLEKVDIIKVYVDIVQKMIAKCYEEVEELSRIRYTSDRIARDGMRELLQEHRDSIRSNSKWSSVYHLFKTDPRFLKTLGRKGSTALDLFMDVVHEKKLVISAHCSVVQQLLIEMEFQWNDEDPASNKPSLIDIIRSKDQFKNVDDIDKDLIADELVASRIQKLQNEAERLERLKEQRKQYFSLMLQRTFHQQLPPTWEEAKEQIKKQPEYHALADDEALMKEVFQALSSDSTAPAAASRSQLPTRKRPLASTMELDY</sequence>
<evidence type="ECO:0000313" key="5">
    <source>
        <dbReference type="EMBL" id="AMD20916.1"/>
    </source>
</evidence>
<accession>A0A0X8HT07</accession>
<dbReference type="PROSITE" id="PS01159">
    <property type="entry name" value="WW_DOMAIN_1"/>
    <property type="match status" value="2"/>
</dbReference>
<dbReference type="InterPro" id="IPR001202">
    <property type="entry name" value="WW_dom"/>
</dbReference>
<feature type="domain" description="FF" evidence="4">
    <location>
        <begin position="180"/>
        <end position="241"/>
    </location>
</feature>
<dbReference type="STRING" id="45286.A0A0X8HT07"/>
<dbReference type="GO" id="GO:0003723">
    <property type="term" value="F:RNA binding"/>
    <property type="evidence" value="ECO:0007669"/>
    <property type="project" value="TreeGrafter"/>
</dbReference>
<dbReference type="GO" id="GO:0071004">
    <property type="term" value="C:U2-type prespliceosome"/>
    <property type="evidence" value="ECO:0007669"/>
    <property type="project" value="TreeGrafter"/>
</dbReference>
<evidence type="ECO:0000259" key="4">
    <source>
        <dbReference type="PROSITE" id="PS51676"/>
    </source>
</evidence>
<keyword evidence="6" id="KW-1185">Reference proteome</keyword>
<dbReference type="RefSeq" id="XP_017987912.1">
    <property type="nucleotide sequence ID" value="XM_018132423.1"/>
</dbReference>
<dbReference type="Gene3D" id="2.20.70.10">
    <property type="match status" value="2"/>
</dbReference>
<dbReference type="PANTHER" id="PTHR11864:SF0">
    <property type="entry name" value="PRP40 PRE-MRNA PROCESSING FACTOR 40 HOMOLOG A (YEAST)"/>
    <property type="match status" value="1"/>
</dbReference>
<dbReference type="EMBL" id="CP014244">
    <property type="protein sequence ID" value="AMD20916.1"/>
    <property type="molecule type" value="Genomic_DNA"/>
</dbReference>
<evidence type="ECO:0000313" key="6">
    <source>
        <dbReference type="Proteomes" id="UP000243052"/>
    </source>
</evidence>
<evidence type="ECO:0000259" key="3">
    <source>
        <dbReference type="PROSITE" id="PS50020"/>
    </source>
</evidence>
<feature type="domain" description="WW" evidence="3">
    <location>
        <begin position="1"/>
        <end position="30"/>
    </location>
</feature>
<dbReference type="PROSITE" id="PS50020">
    <property type="entry name" value="WW_DOMAIN_2"/>
    <property type="match status" value="2"/>
</dbReference>
<proteinExistence type="predicted"/>
<feature type="compositionally biased region" description="Polar residues" evidence="2">
    <location>
        <begin position="529"/>
        <end position="542"/>
    </location>
</feature>
<feature type="region of interest" description="Disordered" evidence="2">
    <location>
        <begin position="529"/>
        <end position="556"/>
    </location>
</feature>
<dbReference type="SUPFAM" id="SSF81698">
    <property type="entry name" value="FF domain"/>
    <property type="match status" value="3"/>
</dbReference>
<dbReference type="Proteomes" id="UP000243052">
    <property type="component" value="Chromosome iv"/>
</dbReference>
<evidence type="ECO:0000256" key="2">
    <source>
        <dbReference type="SAM" id="MobiDB-lite"/>
    </source>
</evidence>
<dbReference type="Gene3D" id="1.10.10.440">
    <property type="entry name" value="FF domain"/>
    <property type="match status" value="4"/>
</dbReference>
<feature type="coiled-coil region" evidence="1">
    <location>
        <begin position="452"/>
        <end position="482"/>
    </location>
</feature>
<dbReference type="AlphaFoldDB" id="A0A0X8HT07"/>
<keyword evidence="1" id="KW-0175">Coiled coil</keyword>
<dbReference type="PANTHER" id="PTHR11864">
    <property type="entry name" value="PRE-MRNA-PROCESSING PROTEIN PRP40"/>
    <property type="match status" value="1"/>
</dbReference>
<feature type="domain" description="WW" evidence="3">
    <location>
        <begin position="43"/>
        <end position="71"/>
    </location>
</feature>
<name>A0A0X8HT07_9SACH</name>
<protein>
    <submittedName>
        <fullName evidence="5">HDR174Cp</fullName>
    </submittedName>
</protein>
<dbReference type="InterPro" id="IPR002713">
    <property type="entry name" value="FF_domain"/>
</dbReference>
<dbReference type="GO" id="GO:0005685">
    <property type="term" value="C:U1 snRNP"/>
    <property type="evidence" value="ECO:0007669"/>
    <property type="project" value="TreeGrafter"/>
</dbReference>
<dbReference type="OrthoDB" id="187617at2759"/>
<gene>
    <name evidence="5" type="ORF">AW171_hschr42838</name>
</gene>
<dbReference type="PROSITE" id="PS51676">
    <property type="entry name" value="FF"/>
    <property type="match status" value="2"/>
</dbReference>
<dbReference type="InterPro" id="IPR036020">
    <property type="entry name" value="WW_dom_sf"/>
</dbReference>
<dbReference type="SUPFAM" id="SSF51045">
    <property type="entry name" value="WW domain"/>
    <property type="match status" value="2"/>
</dbReference>
<evidence type="ECO:0000256" key="1">
    <source>
        <dbReference type="SAM" id="Coils"/>
    </source>
</evidence>
<dbReference type="InterPro" id="IPR036517">
    <property type="entry name" value="FF_domain_sf"/>
</dbReference>
<dbReference type="Pfam" id="PF00397">
    <property type="entry name" value="WW"/>
    <property type="match status" value="2"/>
</dbReference>
<feature type="domain" description="FF" evidence="4">
    <location>
        <begin position="333"/>
        <end position="394"/>
    </location>
</feature>
<organism evidence="5 6">
    <name type="scientific">Eremothecium sinecaudum</name>
    <dbReference type="NCBI Taxonomy" id="45286"/>
    <lineage>
        <taxon>Eukaryota</taxon>
        <taxon>Fungi</taxon>
        <taxon>Dikarya</taxon>
        <taxon>Ascomycota</taxon>
        <taxon>Saccharomycotina</taxon>
        <taxon>Saccharomycetes</taxon>
        <taxon>Saccharomycetales</taxon>
        <taxon>Saccharomycetaceae</taxon>
        <taxon>Eremothecium</taxon>
    </lineage>
</organism>
<dbReference type="GeneID" id="28724185"/>
<reference evidence="5 6" key="1">
    <citation type="submission" date="2016-01" db="EMBL/GenBank/DDBJ databases">
        <title>Genome sequence of the yeast Holleya sinecauda.</title>
        <authorList>
            <person name="Dietrich F.S."/>
        </authorList>
    </citation>
    <scope>NUCLEOTIDE SEQUENCE [LARGE SCALE GENOMIC DNA]</scope>
    <source>
        <strain evidence="5 6">ATCC 58844</strain>
    </source>
</reference>
<dbReference type="SMART" id="SM00456">
    <property type="entry name" value="WW"/>
    <property type="match status" value="2"/>
</dbReference>
<dbReference type="CDD" id="cd00201">
    <property type="entry name" value="WW"/>
    <property type="match status" value="2"/>
</dbReference>
<dbReference type="GO" id="GO:0045292">
    <property type="term" value="P:mRNA cis splicing, via spliceosome"/>
    <property type="evidence" value="ECO:0007669"/>
    <property type="project" value="InterPro"/>
</dbReference>